<evidence type="ECO:0000256" key="3">
    <source>
        <dbReference type="RuleBase" id="RU361153"/>
    </source>
</evidence>
<dbReference type="PANTHER" id="PTHR34142">
    <property type="entry name" value="ENDO-BETA-1,4-GLUCANASE A"/>
    <property type="match status" value="1"/>
</dbReference>
<dbReference type="InterPro" id="IPR018087">
    <property type="entry name" value="Glyco_hydro_5_CS"/>
</dbReference>
<evidence type="ECO:0000256" key="1">
    <source>
        <dbReference type="ARBA" id="ARBA00022801"/>
    </source>
</evidence>
<dbReference type="Proteomes" id="UP000054608">
    <property type="component" value="Unassembled WGS sequence"/>
</dbReference>
<dbReference type="InterPro" id="IPR017853">
    <property type="entry name" value="GH"/>
</dbReference>
<dbReference type="PANTHER" id="PTHR34142:SF1">
    <property type="entry name" value="GLYCOSIDE HYDROLASE FAMILY 5 DOMAIN-CONTAINING PROTEIN"/>
    <property type="match status" value="1"/>
</dbReference>
<name>A0A0W0XN68_9GAMM</name>
<dbReference type="SUPFAM" id="SSF51445">
    <property type="entry name" value="(Trans)glycosidases"/>
    <property type="match status" value="1"/>
</dbReference>
<dbReference type="GO" id="GO:0008810">
    <property type="term" value="F:cellulase activity"/>
    <property type="evidence" value="ECO:0007669"/>
    <property type="project" value="UniProtKB-EC"/>
</dbReference>
<evidence type="ECO:0000259" key="5">
    <source>
        <dbReference type="Pfam" id="PF00150"/>
    </source>
</evidence>
<keyword evidence="7" id="KW-1185">Reference proteome</keyword>
<proteinExistence type="inferred from homology"/>
<dbReference type="AlphaFoldDB" id="A0A0W0XN68"/>
<accession>A0A0W0XN68</accession>
<protein>
    <submittedName>
        <fullName evidence="6">Endoglucanase A</fullName>
        <ecNumber evidence="6">3.2.1.4</ecNumber>
    </submittedName>
</protein>
<dbReference type="EC" id="3.2.1.4" evidence="6"/>
<sequence length="505" mass="56545">MPMIPDLKQVTRRFSLLFTLLLSVTSYAAEQSLCNYLGTGVQPNLSLQLQANGGKSWGQYRAGYGNCQQNAGAGIPTHAEADKQWSVWNIYDENNNYYGTLTLLNNGSIVSFQKYSNDAKNGYYIDGLEIRQEPGNPRQWIIRVSDKGSIVTPDKPTDAGPFADTPRATPAVYSIDTSKPYLLKVKGNQIVDNEGHVIVIRGMARPSLEWNKQGQFLSEDDLLNMKKWGANTIRLSLKQKSWLESKPADVKGSYKQIVDAIIYHATQNGMAVIIDLHWIDKDGQDPMAFKGSSVKFWQDVARQYKDYGTVMFELFNEPVIDKDVWLKGNATYAGYQELVDAIRAAGANNICIVNGTAWGFDLSFVNAGDNYHYAIKGENIVYGSHPYQRPYEQISASLQGVIGKYPVIFTEFGDNMRDHFPKTSKDSVPDTYKQSYAAILKYIHDHQVHYTAWAWWVEDTKPDFPTLIADWTGTPIHGGILVKQAMEANPGTPLLITSSGKLPEH</sequence>
<keyword evidence="4" id="KW-0732">Signal</keyword>
<dbReference type="PROSITE" id="PS00659">
    <property type="entry name" value="GLYCOSYL_HYDROL_F5"/>
    <property type="match status" value="1"/>
</dbReference>
<evidence type="ECO:0000313" key="7">
    <source>
        <dbReference type="Proteomes" id="UP000054608"/>
    </source>
</evidence>
<evidence type="ECO:0000313" key="6">
    <source>
        <dbReference type="EMBL" id="KTD45998.1"/>
    </source>
</evidence>
<feature type="chain" id="PRO_5006916690" evidence="4">
    <location>
        <begin position="29"/>
        <end position="505"/>
    </location>
</feature>
<reference evidence="6 7" key="1">
    <citation type="submission" date="2015-11" db="EMBL/GenBank/DDBJ databases">
        <title>Genomic analysis of 38 Legionella species identifies large and diverse effector repertoires.</title>
        <authorList>
            <person name="Burstein D."/>
            <person name="Amaro F."/>
            <person name="Zusman T."/>
            <person name="Lifshitz Z."/>
            <person name="Cohen O."/>
            <person name="Gilbert J.A."/>
            <person name="Pupko T."/>
            <person name="Shuman H.A."/>
            <person name="Segal G."/>
        </authorList>
    </citation>
    <scope>NUCLEOTIDE SEQUENCE [LARGE SCALE GENOMIC DNA]</scope>
    <source>
        <strain evidence="6 7">WA-270A-C2</strain>
    </source>
</reference>
<dbReference type="STRING" id="458.Lrub_2795"/>
<dbReference type="OrthoDB" id="9800955at2"/>
<comment type="similarity">
    <text evidence="3">Belongs to the glycosyl hydrolase 5 (cellulase A) family.</text>
</comment>
<keyword evidence="2 3" id="KW-0326">Glycosidase</keyword>
<keyword evidence="1 3" id="KW-0378">Hydrolase</keyword>
<comment type="caution">
    <text evidence="6">The sequence shown here is derived from an EMBL/GenBank/DDBJ whole genome shotgun (WGS) entry which is preliminary data.</text>
</comment>
<feature type="domain" description="Glycoside hydrolase family 5" evidence="5">
    <location>
        <begin position="192"/>
        <end position="458"/>
    </location>
</feature>
<evidence type="ECO:0000256" key="4">
    <source>
        <dbReference type="SAM" id="SignalP"/>
    </source>
</evidence>
<gene>
    <name evidence="6" type="primary">celA</name>
    <name evidence="6" type="ORF">Lrub_2795</name>
</gene>
<dbReference type="EMBL" id="LNYT01000022">
    <property type="protein sequence ID" value="KTD45998.1"/>
    <property type="molecule type" value="Genomic_DNA"/>
</dbReference>
<dbReference type="PATRIC" id="fig|458.5.peg.2915"/>
<feature type="signal peptide" evidence="4">
    <location>
        <begin position="1"/>
        <end position="28"/>
    </location>
</feature>
<dbReference type="InterPro" id="IPR001547">
    <property type="entry name" value="Glyco_hydro_5"/>
</dbReference>
<dbReference type="GO" id="GO:0009251">
    <property type="term" value="P:glucan catabolic process"/>
    <property type="evidence" value="ECO:0007669"/>
    <property type="project" value="TreeGrafter"/>
</dbReference>
<organism evidence="6 7">
    <name type="scientific">Legionella rubrilucens</name>
    <dbReference type="NCBI Taxonomy" id="458"/>
    <lineage>
        <taxon>Bacteria</taxon>
        <taxon>Pseudomonadati</taxon>
        <taxon>Pseudomonadota</taxon>
        <taxon>Gammaproteobacteria</taxon>
        <taxon>Legionellales</taxon>
        <taxon>Legionellaceae</taxon>
        <taxon>Legionella</taxon>
    </lineage>
</organism>
<dbReference type="Pfam" id="PF00150">
    <property type="entry name" value="Cellulase"/>
    <property type="match status" value="1"/>
</dbReference>
<evidence type="ECO:0000256" key="2">
    <source>
        <dbReference type="ARBA" id="ARBA00023295"/>
    </source>
</evidence>
<dbReference type="Gene3D" id="3.20.20.80">
    <property type="entry name" value="Glycosidases"/>
    <property type="match status" value="1"/>
</dbReference>